<evidence type="ECO:0000256" key="9">
    <source>
        <dbReference type="ARBA" id="ARBA00023136"/>
    </source>
</evidence>
<dbReference type="Pfam" id="PF00067">
    <property type="entry name" value="p450"/>
    <property type="match status" value="1"/>
</dbReference>
<evidence type="ECO:0000256" key="1">
    <source>
        <dbReference type="ARBA" id="ARBA00001971"/>
    </source>
</evidence>
<keyword evidence="5" id="KW-0479">Metal-binding</keyword>
<dbReference type="SUPFAM" id="SSF48264">
    <property type="entry name" value="Cytochrome P450"/>
    <property type="match status" value="1"/>
</dbReference>
<dbReference type="Proteomes" id="UP000257109">
    <property type="component" value="Unassembled WGS sequence"/>
</dbReference>
<gene>
    <name evidence="10" type="ORF">CR513_61751</name>
</gene>
<evidence type="ECO:0000256" key="6">
    <source>
        <dbReference type="ARBA" id="ARBA00023002"/>
    </source>
</evidence>
<evidence type="ECO:0000256" key="2">
    <source>
        <dbReference type="ARBA" id="ARBA00004370"/>
    </source>
</evidence>
<dbReference type="EMBL" id="QJKJ01017091">
    <property type="protein sequence ID" value="RDX60139.1"/>
    <property type="molecule type" value="Genomic_DNA"/>
</dbReference>
<dbReference type="InterPro" id="IPR036396">
    <property type="entry name" value="Cyt_P450_sf"/>
</dbReference>
<comment type="similarity">
    <text evidence="3">Belongs to the cytochrome P450 family.</text>
</comment>
<dbReference type="GO" id="GO:0005506">
    <property type="term" value="F:iron ion binding"/>
    <property type="evidence" value="ECO:0007669"/>
    <property type="project" value="InterPro"/>
</dbReference>
<comment type="cofactor">
    <cofactor evidence="1">
        <name>heme</name>
        <dbReference type="ChEBI" id="CHEBI:30413"/>
    </cofactor>
</comment>
<comment type="caution">
    <text evidence="10">The sequence shown here is derived from an EMBL/GenBank/DDBJ whole genome shotgun (WGS) entry which is preliminary data.</text>
</comment>
<keyword evidence="9" id="KW-0472">Membrane</keyword>
<evidence type="ECO:0000256" key="7">
    <source>
        <dbReference type="ARBA" id="ARBA00023004"/>
    </source>
</evidence>
<evidence type="ECO:0000256" key="3">
    <source>
        <dbReference type="ARBA" id="ARBA00010617"/>
    </source>
</evidence>
<evidence type="ECO:0000313" key="10">
    <source>
        <dbReference type="EMBL" id="RDX60139.1"/>
    </source>
</evidence>
<dbReference type="Gene3D" id="1.10.630.10">
    <property type="entry name" value="Cytochrome P450"/>
    <property type="match status" value="1"/>
</dbReference>
<dbReference type="PANTHER" id="PTHR47943">
    <property type="entry name" value="CYTOCHROME P450 93A3-LIKE"/>
    <property type="match status" value="1"/>
</dbReference>
<keyword evidence="11" id="KW-1185">Reference proteome</keyword>
<dbReference type="AlphaFoldDB" id="A0A371E269"/>
<name>A0A371E269_MUCPR</name>
<keyword evidence="4" id="KW-0349">Heme</keyword>
<evidence type="ECO:0000313" key="11">
    <source>
        <dbReference type="Proteomes" id="UP000257109"/>
    </source>
</evidence>
<accession>A0A371E269</accession>
<dbReference type="PANTHER" id="PTHR47943:SF2">
    <property type="entry name" value="CYTOCHROME P450"/>
    <property type="match status" value="1"/>
</dbReference>
<feature type="non-terminal residue" evidence="10">
    <location>
        <position position="1"/>
    </location>
</feature>
<keyword evidence="7" id="KW-0408">Iron</keyword>
<dbReference type="GO" id="GO:0016020">
    <property type="term" value="C:membrane"/>
    <property type="evidence" value="ECO:0007669"/>
    <property type="project" value="UniProtKB-SubCell"/>
</dbReference>
<reference evidence="10" key="1">
    <citation type="submission" date="2018-05" db="EMBL/GenBank/DDBJ databases">
        <title>Draft genome of Mucuna pruriens seed.</title>
        <authorList>
            <person name="Nnadi N.E."/>
            <person name="Vos R."/>
            <person name="Hasami M.H."/>
            <person name="Devisetty U.K."/>
            <person name="Aguiy J.C."/>
        </authorList>
    </citation>
    <scope>NUCLEOTIDE SEQUENCE [LARGE SCALE GENOMIC DNA]</scope>
    <source>
        <strain evidence="10">JCA_2017</strain>
    </source>
</reference>
<comment type="subcellular location">
    <subcellularLocation>
        <location evidence="2">Membrane</location>
    </subcellularLocation>
</comment>
<proteinExistence type="inferred from homology"/>
<evidence type="ECO:0000256" key="8">
    <source>
        <dbReference type="ARBA" id="ARBA00023033"/>
    </source>
</evidence>
<evidence type="ECO:0000256" key="4">
    <source>
        <dbReference type="ARBA" id="ARBA00022617"/>
    </source>
</evidence>
<organism evidence="10 11">
    <name type="scientific">Mucuna pruriens</name>
    <name type="common">Velvet bean</name>
    <name type="synonym">Dolichos pruriens</name>
    <dbReference type="NCBI Taxonomy" id="157652"/>
    <lineage>
        <taxon>Eukaryota</taxon>
        <taxon>Viridiplantae</taxon>
        <taxon>Streptophyta</taxon>
        <taxon>Embryophyta</taxon>
        <taxon>Tracheophyta</taxon>
        <taxon>Spermatophyta</taxon>
        <taxon>Magnoliopsida</taxon>
        <taxon>eudicotyledons</taxon>
        <taxon>Gunneridae</taxon>
        <taxon>Pentapetalae</taxon>
        <taxon>rosids</taxon>
        <taxon>fabids</taxon>
        <taxon>Fabales</taxon>
        <taxon>Fabaceae</taxon>
        <taxon>Papilionoideae</taxon>
        <taxon>50 kb inversion clade</taxon>
        <taxon>NPAAA clade</taxon>
        <taxon>indigoferoid/millettioid clade</taxon>
        <taxon>Phaseoleae</taxon>
        <taxon>Mucuna</taxon>
    </lineage>
</organism>
<protein>
    <submittedName>
        <fullName evidence="10">Uncharacterized protein</fullName>
    </submittedName>
</protein>
<sequence>MKKVQMQLETVMGMNRKVKGSNLDKLEYLDMVIKERMRIHQVQLLIIPIAIEGRLHDPNAWDEAEKFWLKRLEGT</sequence>
<dbReference type="GO" id="GO:0016705">
    <property type="term" value="F:oxidoreductase activity, acting on paired donors, with incorporation or reduction of molecular oxygen"/>
    <property type="evidence" value="ECO:0007669"/>
    <property type="project" value="InterPro"/>
</dbReference>
<dbReference type="GO" id="GO:0004497">
    <property type="term" value="F:monooxygenase activity"/>
    <property type="evidence" value="ECO:0007669"/>
    <property type="project" value="UniProtKB-KW"/>
</dbReference>
<dbReference type="GO" id="GO:0020037">
    <property type="term" value="F:heme binding"/>
    <property type="evidence" value="ECO:0007669"/>
    <property type="project" value="InterPro"/>
</dbReference>
<keyword evidence="6" id="KW-0560">Oxidoreductase</keyword>
<evidence type="ECO:0000256" key="5">
    <source>
        <dbReference type="ARBA" id="ARBA00022723"/>
    </source>
</evidence>
<dbReference type="STRING" id="157652.A0A371E269"/>
<keyword evidence="8" id="KW-0503">Monooxygenase</keyword>
<dbReference type="OrthoDB" id="2789670at2759"/>
<dbReference type="InterPro" id="IPR001128">
    <property type="entry name" value="Cyt_P450"/>
</dbReference>